<evidence type="ECO:0008006" key="2">
    <source>
        <dbReference type="Google" id="ProtNLM"/>
    </source>
</evidence>
<protein>
    <recommendedName>
        <fullName evidence="2">Heterokaryon incompatibility domain-containing protein</fullName>
    </recommendedName>
</protein>
<dbReference type="EMBL" id="HBHX01041032">
    <property type="protein sequence ID" value="CAE0122070.1"/>
    <property type="molecule type" value="Transcribed_RNA"/>
</dbReference>
<reference evidence="1" key="1">
    <citation type="submission" date="2021-01" db="EMBL/GenBank/DDBJ databases">
        <authorList>
            <person name="Corre E."/>
            <person name="Pelletier E."/>
            <person name="Niang G."/>
            <person name="Scheremetjew M."/>
            <person name="Finn R."/>
            <person name="Kale V."/>
            <person name="Holt S."/>
            <person name="Cochrane G."/>
            <person name="Meng A."/>
            <person name="Brown T."/>
            <person name="Cohen L."/>
        </authorList>
    </citation>
    <scope>NUCLEOTIDE SEQUENCE</scope>
    <source>
        <strain evidence="1">CCMP281</strain>
    </source>
</reference>
<name>A0A7S3B4F2_9EUKA</name>
<proteinExistence type="predicted"/>
<evidence type="ECO:0000313" key="1">
    <source>
        <dbReference type="EMBL" id="CAE0122070.1"/>
    </source>
</evidence>
<accession>A0A7S3B4F2</accession>
<dbReference type="AlphaFoldDB" id="A0A7S3B4F2"/>
<gene>
    <name evidence="1" type="ORF">HERI1096_LOCUS22771</name>
</gene>
<sequence length="292" mass="32801">MLNLQAIRKERPEWLEQRKITMEGAVNGMYTKQVLAVSHRWDSPDHPDPSGKQLMVLRDFLREEANESFQLVFVDFCCMPQGDRSDTEDVEFGLMLPNVNLVYLGASVLILLDRSYLSRFWTQFEAWLSFMAPSPTGLVSESRAACKRYSIRLVHGAPEKLRESILEEWGQCTVLSAHLKLSSPDVSVTNQRDKDQQLPKILQLDVAIRDHALNSGVGHDLLTSRSMSGHDCDDGGWRARALAAESEVEKLNRLLAQRQPVQVKASNLCGGSKILSAALKRRARAHPPLAQV</sequence>
<organism evidence="1">
    <name type="scientific">Haptolina ericina</name>
    <dbReference type="NCBI Taxonomy" id="156174"/>
    <lineage>
        <taxon>Eukaryota</taxon>
        <taxon>Haptista</taxon>
        <taxon>Haptophyta</taxon>
        <taxon>Prymnesiophyceae</taxon>
        <taxon>Prymnesiales</taxon>
        <taxon>Prymnesiaceae</taxon>
        <taxon>Haptolina</taxon>
    </lineage>
</organism>